<dbReference type="VEuPathDB" id="FungiDB:VP01_1447g8"/>
<dbReference type="Proteomes" id="UP000037035">
    <property type="component" value="Unassembled WGS sequence"/>
</dbReference>
<dbReference type="OrthoDB" id="2506894at2759"/>
<evidence type="ECO:0000313" key="3">
    <source>
        <dbReference type="Proteomes" id="UP000037035"/>
    </source>
</evidence>
<protein>
    <submittedName>
        <fullName evidence="2">Uncharacterized protein</fullName>
    </submittedName>
</protein>
<evidence type="ECO:0000313" key="2">
    <source>
        <dbReference type="EMBL" id="KNZ61140.1"/>
    </source>
</evidence>
<feature type="compositionally biased region" description="Polar residues" evidence="1">
    <location>
        <begin position="149"/>
        <end position="176"/>
    </location>
</feature>
<name>A0A0L6VLZ7_9BASI</name>
<evidence type="ECO:0000256" key="1">
    <source>
        <dbReference type="SAM" id="MobiDB-lite"/>
    </source>
</evidence>
<proteinExistence type="predicted"/>
<reference evidence="2 3" key="1">
    <citation type="submission" date="2015-08" db="EMBL/GenBank/DDBJ databases">
        <title>Next Generation Sequencing and Analysis of the Genome of Puccinia sorghi L Schw, the Causal Agent of Maize Common Rust.</title>
        <authorList>
            <person name="Rochi L."/>
            <person name="Burguener G."/>
            <person name="Darino M."/>
            <person name="Turjanski A."/>
            <person name="Kreff E."/>
            <person name="Dieguez M.J."/>
            <person name="Sacco F."/>
        </authorList>
    </citation>
    <scope>NUCLEOTIDE SEQUENCE [LARGE SCALE GENOMIC DNA]</scope>
    <source>
        <strain evidence="2 3">RO10H11247</strain>
    </source>
</reference>
<accession>A0A0L6VLZ7</accession>
<organism evidence="2 3">
    <name type="scientific">Puccinia sorghi</name>
    <dbReference type="NCBI Taxonomy" id="27349"/>
    <lineage>
        <taxon>Eukaryota</taxon>
        <taxon>Fungi</taxon>
        <taxon>Dikarya</taxon>
        <taxon>Basidiomycota</taxon>
        <taxon>Pucciniomycotina</taxon>
        <taxon>Pucciniomycetes</taxon>
        <taxon>Pucciniales</taxon>
        <taxon>Pucciniaceae</taxon>
        <taxon>Puccinia</taxon>
    </lineage>
</organism>
<sequence>MDIKLNFLHWKDFSGFWHVWQFLPSHSSHSFHIKTCLSKSQLKSLQPFSNNAKIQQSTSYVLVTYKEQQTQLISKMNQGQSLSPDEEEFLDGKGNLVNAEVLIGQLQTLSSASGHSTEFHRYYSTKKEDKQQAAKEQNKHNPIEKINSKKSSAQKHQYPQTASTTSSNQLKTLSEQSTKKSHMIQTNEFKLSLIQNEIEIIQDITKDYTLW</sequence>
<feature type="region of interest" description="Disordered" evidence="1">
    <location>
        <begin position="122"/>
        <end position="181"/>
    </location>
</feature>
<gene>
    <name evidence="2" type="ORF">VP01_1447g8</name>
</gene>
<dbReference type="EMBL" id="LAVV01004976">
    <property type="protein sequence ID" value="KNZ61140.1"/>
    <property type="molecule type" value="Genomic_DNA"/>
</dbReference>
<dbReference type="AlphaFoldDB" id="A0A0L6VLZ7"/>
<feature type="compositionally biased region" description="Basic and acidic residues" evidence="1">
    <location>
        <begin position="122"/>
        <end position="147"/>
    </location>
</feature>
<comment type="caution">
    <text evidence="2">The sequence shown here is derived from an EMBL/GenBank/DDBJ whole genome shotgun (WGS) entry which is preliminary data.</text>
</comment>
<keyword evidence="3" id="KW-1185">Reference proteome</keyword>